<accession>A0A9N8DLZ7</accession>
<proteinExistence type="predicted"/>
<dbReference type="AlphaFoldDB" id="A0A9N8DLZ7"/>
<keyword evidence="3" id="KW-1185">Reference proteome</keyword>
<evidence type="ECO:0000313" key="3">
    <source>
        <dbReference type="Proteomes" id="UP001153069"/>
    </source>
</evidence>
<dbReference type="EMBL" id="CAICTM010000152">
    <property type="protein sequence ID" value="CAB9503000.1"/>
    <property type="molecule type" value="Genomic_DNA"/>
</dbReference>
<protein>
    <submittedName>
        <fullName evidence="2">Uncharacterized protein</fullName>
    </submittedName>
</protein>
<organism evidence="2 3">
    <name type="scientific">Seminavis robusta</name>
    <dbReference type="NCBI Taxonomy" id="568900"/>
    <lineage>
        <taxon>Eukaryota</taxon>
        <taxon>Sar</taxon>
        <taxon>Stramenopiles</taxon>
        <taxon>Ochrophyta</taxon>
        <taxon>Bacillariophyta</taxon>
        <taxon>Bacillariophyceae</taxon>
        <taxon>Bacillariophycidae</taxon>
        <taxon>Naviculales</taxon>
        <taxon>Naviculaceae</taxon>
        <taxon>Seminavis</taxon>
    </lineage>
</organism>
<feature type="compositionally biased region" description="Polar residues" evidence="1">
    <location>
        <begin position="1"/>
        <end position="20"/>
    </location>
</feature>
<sequence>MTESNPTINLTDATPSSEGNTGPAAAGTVEAAASILMEAGVNFAELQLPQGLQRFDLTFNTGATTNNDGSVTMDPTFVEKQIAFFEEQRAFNKRLEAKVDKMLANQAQIKANLVAHGLWEATGTSNSQ</sequence>
<comment type="caution">
    <text evidence="2">The sequence shown here is derived from an EMBL/GenBank/DDBJ whole genome shotgun (WGS) entry which is preliminary data.</text>
</comment>
<gene>
    <name evidence="2" type="ORF">SEMRO_153_G069690.1</name>
</gene>
<dbReference type="Proteomes" id="UP001153069">
    <property type="component" value="Unassembled WGS sequence"/>
</dbReference>
<feature type="region of interest" description="Disordered" evidence="1">
    <location>
        <begin position="1"/>
        <end position="25"/>
    </location>
</feature>
<evidence type="ECO:0000313" key="2">
    <source>
        <dbReference type="EMBL" id="CAB9503000.1"/>
    </source>
</evidence>
<evidence type="ECO:0000256" key="1">
    <source>
        <dbReference type="SAM" id="MobiDB-lite"/>
    </source>
</evidence>
<name>A0A9N8DLZ7_9STRA</name>
<reference evidence="2" key="1">
    <citation type="submission" date="2020-06" db="EMBL/GenBank/DDBJ databases">
        <authorList>
            <consortium name="Plant Systems Biology data submission"/>
        </authorList>
    </citation>
    <scope>NUCLEOTIDE SEQUENCE</scope>
    <source>
        <strain evidence="2">D6</strain>
    </source>
</reference>